<evidence type="ECO:0000256" key="1">
    <source>
        <dbReference type="ARBA" id="ARBA00042002"/>
    </source>
</evidence>
<reference evidence="3" key="1">
    <citation type="journal article" date="2020" name="Appl. Environ. Microbiol.">
        <title>Medium-Chain Fatty Acid Synthesis by 'Candidatus Weimeria bifida' gen. nov., sp. nov., and 'Candidatus Pseudoramibacter fermentans' sp. nov.</title>
        <authorList>
            <person name="Scarborough M.J."/>
            <person name="Myers K.S."/>
            <person name="Donohue T.J."/>
            <person name="Noguera D.R."/>
        </authorList>
    </citation>
    <scope>NUCLEOTIDE SEQUENCE</scope>
    <source>
        <strain evidence="3">EUB1.1</strain>
    </source>
</reference>
<dbReference type="PANTHER" id="PTHR21294:SF17">
    <property type="entry name" value="PROTEIN FIXA"/>
    <property type="match status" value="1"/>
</dbReference>
<accession>A0A6L5GQQ6</accession>
<feature type="domain" description="Electron transfer flavoprotein alpha/beta-subunit N-terminal" evidence="2">
    <location>
        <begin position="22"/>
        <end position="211"/>
    </location>
</feature>
<name>A0A6L5GQQ6_9FIRM</name>
<sequence length="268" mass="27657">MKIAICVKYVPVDSKVQVDPATHALIRNSGAGEINPSDRYAVEMARRLKKDGDTLDVFTMGPADAVRALKVVLALGADHAYLLNDKAFAGSDTLGTAKVLAAALTQYGPYDVVLMGSASNDGATGQVGPMTAELLGMPDVTDAVDLQIDGGQAAVSKKAGDSLFALKTALPVLVTVPFGANEPELPTLRNQVAANQHDIIDVTAADLGIAPETVGQAGALSIVTDTMQVVQKKQAVTVTGTVDEMANKLAGLVEGQLKALQQGGGEHV</sequence>
<keyword evidence="4" id="KW-1185">Reference proteome</keyword>
<evidence type="ECO:0000313" key="3">
    <source>
        <dbReference type="EMBL" id="MQM72160.1"/>
    </source>
</evidence>
<gene>
    <name evidence="3" type="ORF">FRC53_01755</name>
</gene>
<dbReference type="InterPro" id="IPR014729">
    <property type="entry name" value="Rossmann-like_a/b/a_fold"/>
</dbReference>
<dbReference type="PIRSF" id="PIRSF000090">
    <property type="entry name" value="Beta-ETF"/>
    <property type="match status" value="1"/>
</dbReference>
<dbReference type="InterPro" id="IPR014730">
    <property type="entry name" value="ETF_a/b_N"/>
</dbReference>
<protein>
    <recommendedName>
        <fullName evidence="1">Electron transfer flavoprotein small subunit</fullName>
    </recommendedName>
</protein>
<dbReference type="GO" id="GO:0009055">
    <property type="term" value="F:electron transfer activity"/>
    <property type="evidence" value="ECO:0007669"/>
    <property type="project" value="InterPro"/>
</dbReference>
<dbReference type="Proteomes" id="UP000473648">
    <property type="component" value="Unassembled WGS sequence"/>
</dbReference>
<organism evidence="3 4">
    <name type="scientific">Candidatus Pseudoramibacter fermentans</name>
    <dbReference type="NCBI Taxonomy" id="2594427"/>
    <lineage>
        <taxon>Bacteria</taxon>
        <taxon>Bacillati</taxon>
        <taxon>Bacillota</taxon>
        <taxon>Clostridia</taxon>
        <taxon>Eubacteriales</taxon>
        <taxon>Eubacteriaceae</taxon>
        <taxon>Pseudoramibacter</taxon>
    </lineage>
</organism>
<dbReference type="Pfam" id="PF01012">
    <property type="entry name" value="ETF"/>
    <property type="match status" value="1"/>
</dbReference>
<dbReference type="EMBL" id="VOGB01000003">
    <property type="protein sequence ID" value="MQM72160.1"/>
    <property type="molecule type" value="Genomic_DNA"/>
</dbReference>
<dbReference type="InterPro" id="IPR033948">
    <property type="entry name" value="ETF_beta_N"/>
</dbReference>
<dbReference type="AlphaFoldDB" id="A0A6L5GQQ6"/>
<dbReference type="PANTHER" id="PTHR21294">
    <property type="entry name" value="ELECTRON TRANSFER FLAVOPROTEIN BETA-SUBUNIT"/>
    <property type="match status" value="1"/>
</dbReference>
<dbReference type="InterPro" id="IPR012255">
    <property type="entry name" value="ETF_b"/>
</dbReference>
<proteinExistence type="predicted"/>
<evidence type="ECO:0000259" key="2">
    <source>
        <dbReference type="SMART" id="SM00893"/>
    </source>
</evidence>
<evidence type="ECO:0000313" key="4">
    <source>
        <dbReference type="Proteomes" id="UP000473648"/>
    </source>
</evidence>
<dbReference type="SMART" id="SM00893">
    <property type="entry name" value="ETF"/>
    <property type="match status" value="1"/>
</dbReference>
<dbReference type="Gene3D" id="3.40.50.620">
    <property type="entry name" value="HUPs"/>
    <property type="match status" value="1"/>
</dbReference>
<comment type="caution">
    <text evidence="3">The sequence shown here is derived from an EMBL/GenBank/DDBJ whole genome shotgun (WGS) entry which is preliminary data.</text>
</comment>
<dbReference type="SUPFAM" id="SSF52402">
    <property type="entry name" value="Adenine nucleotide alpha hydrolases-like"/>
    <property type="match status" value="1"/>
</dbReference>
<dbReference type="CDD" id="cd01714">
    <property type="entry name" value="ETF_beta"/>
    <property type="match status" value="1"/>
</dbReference>